<dbReference type="RefSeq" id="XP_007313980.1">
    <property type="nucleotide sequence ID" value="XM_007313918.1"/>
</dbReference>
<protein>
    <recommendedName>
        <fullName evidence="3">Pectate lyase</fullName>
    </recommendedName>
</protein>
<keyword evidence="1" id="KW-0732">Signal</keyword>
<name>F8NI16_SERL9</name>
<feature type="chain" id="PRO_5003381344" description="Pectate lyase" evidence="1">
    <location>
        <begin position="25"/>
        <end position="67"/>
    </location>
</feature>
<dbReference type="AlphaFoldDB" id="F8NI16"/>
<gene>
    <name evidence="2" type="ORF">SERLADRAFT_457927</name>
</gene>
<feature type="non-terminal residue" evidence="2">
    <location>
        <position position="67"/>
    </location>
</feature>
<dbReference type="EMBL" id="GL945429">
    <property type="protein sequence ID" value="EGO29738.1"/>
    <property type="molecule type" value="Genomic_DNA"/>
</dbReference>
<dbReference type="GeneID" id="18817610"/>
<evidence type="ECO:0000313" key="2">
    <source>
        <dbReference type="EMBL" id="EGO29738.1"/>
    </source>
</evidence>
<evidence type="ECO:0008006" key="3">
    <source>
        <dbReference type="Google" id="ProtNLM"/>
    </source>
</evidence>
<reference evidence="2" key="1">
    <citation type="submission" date="2011-04" db="EMBL/GenBank/DDBJ databases">
        <title>Evolution of plant cell wall degrading machinery underlies the functional diversity of forest fungi.</title>
        <authorList>
            <consortium name="US DOE Joint Genome Institute (JGI-PGF)"/>
            <person name="Eastwood D.C."/>
            <person name="Floudas D."/>
            <person name="Binder M."/>
            <person name="Majcherczyk A."/>
            <person name="Schneider P."/>
            <person name="Aerts A."/>
            <person name="Asiegbu F.O."/>
            <person name="Baker S.E."/>
            <person name="Barry K."/>
            <person name="Bendiksby M."/>
            <person name="Blumentritt M."/>
            <person name="Coutinho P.M."/>
            <person name="Cullen D."/>
            <person name="Cullen D."/>
            <person name="Gathman A."/>
            <person name="Goodell B."/>
            <person name="Henrissat B."/>
            <person name="Ihrmark K."/>
            <person name="Kauserud H."/>
            <person name="Kohler A."/>
            <person name="LaButti K."/>
            <person name="Lapidus A."/>
            <person name="Lavin J.L."/>
            <person name="Lee Y.-H."/>
            <person name="Lindquist E."/>
            <person name="Lilly W."/>
            <person name="Lucas S."/>
            <person name="Morin E."/>
            <person name="Murat C."/>
            <person name="Oguiza J.A."/>
            <person name="Park J."/>
            <person name="Pisabarro A.G."/>
            <person name="Riley R."/>
            <person name="Rosling A."/>
            <person name="Salamov A."/>
            <person name="Schmidt O."/>
            <person name="Schmutz J."/>
            <person name="Skrede I."/>
            <person name="Stenlid J."/>
            <person name="Wiebenga A."/>
            <person name="Xie X."/>
            <person name="Kues U."/>
            <person name="Hibbett D.S."/>
            <person name="Hoffmeister D."/>
            <person name="Hogberg N."/>
            <person name="Martin F."/>
            <person name="Grigoriev I.V."/>
            <person name="Watkinson S.C."/>
        </authorList>
    </citation>
    <scope>NUCLEOTIDE SEQUENCE</scope>
    <source>
        <strain evidence="2">S7.9</strain>
    </source>
</reference>
<accession>F8NI16</accession>
<dbReference type="KEGG" id="sla:SERLADRAFT_457927"/>
<feature type="signal peptide" evidence="1">
    <location>
        <begin position="1"/>
        <end position="24"/>
    </location>
</feature>
<proteinExistence type="predicted"/>
<organism>
    <name type="scientific">Serpula lacrymans var. lacrymans (strain S7.9)</name>
    <name type="common">Dry rot fungus</name>
    <dbReference type="NCBI Taxonomy" id="578457"/>
    <lineage>
        <taxon>Eukaryota</taxon>
        <taxon>Fungi</taxon>
        <taxon>Dikarya</taxon>
        <taxon>Basidiomycota</taxon>
        <taxon>Agaricomycotina</taxon>
        <taxon>Agaricomycetes</taxon>
        <taxon>Agaricomycetidae</taxon>
        <taxon>Boletales</taxon>
        <taxon>Coniophorineae</taxon>
        <taxon>Serpulaceae</taxon>
        <taxon>Serpula</taxon>
    </lineage>
</organism>
<dbReference type="Proteomes" id="UP000008064">
    <property type="component" value="Unassembled WGS sequence"/>
</dbReference>
<sequence>MDTAMSFIWLRSCQLVQVTGLVLARGKFSIESQNCNLLGYNTANVGVLAIQSIGNGGSYDGHYLAQC</sequence>
<dbReference type="HOGENOM" id="CLU_2819705_0_0_1"/>
<evidence type="ECO:0000256" key="1">
    <source>
        <dbReference type="SAM" id="SignalP"/>
    </source>
</evidence>